<evidence type="ECO:0000313" key="2">
    <source>
        <dbReference type="EMBL" id="CBK79370.1"/>
    </source>
</evidence>
<dbReference type="InterPro" id="IPR051396">
    <property type="entry name" value="Bact_Antivir_Def_Nuclease"/>
</dbReference>
<proteinExistence type="predicted"/>
<evidence type="ECO:0000313" key="3">
    <source>
        <dbReference type="Proteomes" id="UP000008798"/>
    </source>
</evidence>
<dbReference type="SUPFAM" id="SSF52540">
    <property type="entry name" value="P-loop containing nucleoside triphosphate hydrolases"/>
    <property type="match status" value="1"/>
</dbReference>
<reference evidence="2 3" key="1">
    <citation type="submission" date="2010-03" db="EMBL/GenBank/DDBJ databases">
        <title>The genome sequence of Coprococcus catus GD/7.</title>
        <authorList>
            <consortium name="metaHIT consortium -- http://www.metahit.eu/"/>
            <person name="Pajon A."/>
            <person name="Turner K."/>
            <person name="Parkhill J."/>
            <person name="Duncan S."/>
            <person name="Flint H."/>
        </authorList>
    </citation>
    <scope>NUCLEOTIDE SEQUENCE [LARGE SCALE GENOMIC DNA]</scope>
    <source>
        <strain evidence="2 3">GD/7</strain>
    </source>
</reference>
<feature type="domain" description="Endonuclease GajA/Old nuclease/RecF-like AAA" evidence="1">
    <location>
        <begin position="41"/>
        <end position="441"/>
    </location>
</feature>
<sequence length="459" mass="52602">MIVNQMYIGRKKMTVESLKNDRIKLKSVEVERDYTLNSILKVVFSKCNISVIYGENGCGKTTILKLINAFLAQNDSIFEQEKVLSISITFSLNGEENKVSVKKSEKEEVIKDEDGKAIKCITRYYDWEEYRESKLSDMTSILFGVNRGITTNSSISEDEICDCILKSRFRRNFKDSHELIVFSHMLKRNLNMNERRRRGRKIRSSLDLSASNLNIDSISMDVIEEVLVERYRIAKMVINDKVRKALFDTLADACDSLDDNDITEEKYHEVLLKNKDRLISALSSGETNTLSDRIVEILKNVDEQKDNFENSENPLLKKLIVNMSKELNKESGYIQAINKLEEVFNEYIGPKKFLQITDESVTVKFCGSEESHRIEALSSGERHLLVLLTIFVIEGNRRQLFMVDEPEISLNMIWQRKLLPLLGELAPNAEIIVASHSPSIARANSNYLVGVNNGRSDEE</sequence>
<accession>D4J4U9</accession>
<name>D4J4U9_9FIRM</name>
<dbReference type="Gene3D" id="3.40.50.300">
    <property type="entry name" value="P-loop containing nucleotide triphosphate hydrolases"/>
    <property type="match status" value="2"/>
</dbReference>
<dbReference type="EMBL" id="FP929038">
    <property type="protein sequence ID" value="CBK79370.1"/>
    <property type="molecule type" value="Genomic_DNA"/>
</dbReference>
<dbReference type="KEGG" id="cct:CC1_04420"/>
<dbReference type="InterPro" id="IPR041685">
    <property type="entry name" value="AAA_GajA/Old/RecF-like"/>
</dbReference>
<reference evidence="2 3" key="2">
    <citation type="submission" date="2010-03" db="EMBL/GenBank/DDBJ databases">
        <authorList>
            <person name="Pajon A."/>
        </authorList>
    </citation>
    <scope>NUCLEOTIDE SEQUENCE [LARGE SCALE GENOMIC DNA]</scope>
    <source>
        <strain evidence="2 3">GD/7</strain>
    </source>
</reference>
<gene>
    <name evidence="2" type="ORF">CC1_04420</name>
</gene>
<protein>
    <recommendedName>
        <fullName evidence="1">Endonuclease GajA/Old nuclease/RecF-like AAA domain-containing protein</fullName>
    </recommendedName>
</protein>
<dbReference type="STRING" id="717962.CC1_04420"/>
<organism evidence="2 3">
    <name type="scientific">Coprococcus catus GD/7</name>
    <dbReference type="NCBI Taxonomy" id="717962"/>
    <lineage>
        <taxon>Bacteria</taxon>
        <taxon>Bacillati</taxon>
        <taxon>Bacillota</taxon>
        <taxon>Clostridia</taxon>
        <taxon>Lachnospirales</taxon>
        <taxon>Lachnospiraceae</taxon>
        <taxon>Coprococcus</taxon>
    </lineage>
</organism>
<dbReference type="PATRIC" id="fig|717962.3.peg.253"/>
<dbReference type="HOGENOM" id="CLU_033692_0_0_9"/>
<dbReference type="InterPro" id="IPR027417">
    <property type="entry name" value="P-loop_NTPase"/>
</dbReference>
<dbReference type="PANTHER" id="PTHR43581:SF2">
    <property type="entry name" value="EXCINUCLEASE ATPASE SUBUNIT"/>
    <property type="match status" value="1"/>
</dbReference>
<dbReference type="PANTHER" id="PTHR43581">
    <property type="entry name" value="ATP/GTP PHOSPHATASE"/>
    <property type="match status" value="1"/>
</dbReference>
<evidence type="ECO:0000259" key="1">
    <source>
        <dbReference type="Pfam" id="PF13175"/>
    </source>
</evidence>
<dbReference type="Proteomes" id="UP000008798">
    <property type="component" value="Chromosome"/>
</dbReference>
<dbReference type="CDD" id="cd00267">
    <property type="entry name" value="ABC_ATPase"/>
    <property type="match status" value="1"/>
</dbReference>
<dbReference type="Pfam" id="PF13175">
    <property type="entry name" value="AAA_15"/>
    <property type="match status" value="1"/>
</dbReference>
<dbReference type="AlphaFoldDB" id="D4J4U9"/>